<sequence>MAVFTYAAKDNLGQYHKGEVEAANEYQAANLVRRQKLIIISLKSKTEISKGFFLNFFNRVPFSEIVVTTRQLATMVAAGLVLSEALDILKEQQTNARLKKVLEYISTDVKGGLDFASSIEKFPDVFPNLYAKLVRAGQASGKLDIVLQDLATTLEKEREFKSKVKGAMIYPLVVVIMMFVVIGVMVFFVMPRLMGLYKESGIELPLPTKIVIAFTGFISGFWWAILLALVLVFLVTKKYTATAEGRYHFDRFILETPVLGKISRLIVLTNFTRTFSLLTASGLSILDAIKIVSDVVGNKVYQEALSVSYRGVERGLPLSGQLLGLPIFPRIVGQMVKTGEETGKLDEVMSKLAQYFESESEHSLKNITTLIEPIVLIVLGVGVGFLVISVIMPIYQLTTNIK</sequence>
<comment type="similarity">
    <text evidence="2">Belongs to the GSP F family.</text>
</comment>
<feature type="domain" description="Type II secretion system protein GspF" evidence="9">
    <location>
        <begin position="271"/>
        <end position="393"/>
    </location>
</feature>
<evidence type="ECO:0000256" key="5">
    <source>
        <dbReference type="ARBA" id="ARBA00022692"/>
    </source>
</evidence>
<dbReference type="GO" id="GO:0015628">
    <property type="term" value="P:protein secretion by the type II secretion system"/>
    <property type="evidence" value="ECO:0007669"/>
    <property type="project" value="TreeGrafter"/>
</dbReference>
<accession>A0A0G0U995</accession>
<evidence type="ECO:0000256" key="1">
    <source>
        <dbReference type="ARBA" id="ARBA00004429"/>
    </source>
</evidence>
<feature type="transmembrane region" description="Helical" evidence="8">
    <location>
        <begin position="168"/>
        <end position="190"/>
    </location>
</feature>
<dbReference type="PANTHER" id="PTHR30012:SF0">
    <property type="entry name" value="TYPE II SECRETION SYSTEM PROTEIN F-RELATED"/>
    <property type="match status" value="1"/>
</dbReference>
<evidence type="ECO:0000256" key="6">
    <source>
        <dbReference type="ARBA" id="ARBA00022989"/>
    </source>
</evidence>
<proteinExistence type="inferred from homology"/>
<evidence type="ECO:0000259" key="9">
    <source>
        <dbReference type="Pfam" id="PF00482"/>
    </source>
</evidence>
<organism evidence="10 11">
    <name type="scientific">Candidatus Daviesbacteria bacterium GW2011_GWA2_40_9</name>
    <dbReference type="NCBI Taxonomy" id="1618424"/>
    <lineage>
        <taxon>Bacteria</taxon>
        <taxon>Candidatus Daviesiibacteriota</taxon>
    </lineage>
</organism>
<dbReference type="PRINTS" id="PR00812">
    <property type="entry name" value="BCTERIALGSPF"/>
</dbReference>
<dbReference type="EMBL" id="LCAB01000001">
    <property type="protein sequence ID" value="KKR83856.1"/>
    <property type="molecule type" value="Genomic_DNA"/>
</dbReference>
<protein>
    <submittedName>
        <fullName evidence="10">Tfp pilus biogenesis protein PilC</fullName>
    </submittedName>
</protein>
<dbReference type="Proteomes" id="UP000034601">
    <property type="component" value="Unassembled WGS sequence"/>
</dbReference>
<reference evidence="10 11" key="1">
    <citation type="journal article" date="2015" name="Nature">
        <title>rRNA introns, odd ribosomes, and small enigmatic genomes across a large radiation of phyla.</title>
        <authorList>
            <person name="Brown C.T."/>
            <person name="Hug L.A."/>
            <person name="Thomas B.C."/>
            <person name="Sharon I."/>
            <person name="Castelle C.J."/>
            <person name="Singh A."/>
            <person name="Wilkins M.J."/>
            <person name="Williams K.H."/>
            <person name="Banfield J.F."/>
        </authorList>
    </citation>
    <scope>NUCLEOTIDE SEQUENCE [LARGE SCALE GENOMIC DNA]</scope>
</reference>
<evidence type="ECO:0000313" key="11">
    <source>
        <dbReference type="Proteomes" id="UP000034601"/>
    </source>
</evidence>
<comment type="subcellular location">
    <subcellularLocation>
        <location evidence="1">Cell inner membrane</location>
        <topology evidence="1">Multi-pass membrane protein</topology>
    </subcellularLocation>
</comment>
<comment type="caution">
    <text evidence="10">The sequence shown here is derived from an EMBL/GenBank/DDBJ whole genome shotgun (WGS) entry which is preliminary data.</text>
</comment>
<feature type="transmembrane region" description="Helical" evidence="8">
    <location>
        <begin position="374"/>
        <end position="395"/>
    </location>
</feature>
<keyword evidence="7 8" id="KW-0472">Membrane</keyword>
<dbReference type="AlphaFoldDB" id="A0A0G0U995"/>
<evidence type="ECO:0000256" key="4">
    <source>
        <dbReference type="ARBA" id="ARBA00022519"/>
    </source>
</evidence>
<dbReference type="InterPro" id="IPR003004">
    <property type="entry name" value="GspF/PilC"/>
</dbReference>
<evidence type="ECO:0000256" key="2">
    <source>
        <dbReference type="ARBA" id="ARBA00005745"/>
    </source>
</evidence>
<keyword evidence="4" id="KW-0997">Cell inner membrane</keyword>
<dbReference type="Pfam" id="PF00482">
    <property type="entry name" value="T2SSF"/>
    <property type="match status" value="2"/>
</dbReference>
<dbReference type="InterPro" id="IPR018076">
    <property type="entry name" value="T2SS_GspF_dom"/>
</dbReference>
<feature type="transmembrane region" description="Helical" evidence="8">
    <location>
        <begin position="210"/>
        <end position="236"/>
    </location>
</feature>
<gene>
    <name evidence="10" type="ORF">UU29_C0001G0076</name>
</gene>
<evidence type="ECO:0000256" key="7">
    <source>
        <dbReference type="ARBA" id="ARBA00023136"/>
    </source>
</evidence>
<dbReference type="InterPro" id="IPR042094">
    <property type="entry name" value="T2SS_GspF_sf"/>
</dbReference>
<dbReference type="FunFam" id="1.20.81.30:FF:000001">
    <property type="entry name" value="Type II secretion system protein F"/>
    <property type="match status" value="1"/>
</dbReference>
<dbReference type="PANTHER" id="PTHR30012">
    <property type="entry name" value="GENERAL SECRETION PATHWAY PROTEIN"/>
    <property type="match status" value="1"/>
</dbReference>
<dbReference type="GO" id="GO:0005886">
    <property type="term" value="C:plasma membrane"/>
    <property type="evidence" value="ECO:0007669"/>
    <property type="project" value="UniProtKB-SubCell"/>
</dbReference>
<evidence type="ECO:0000313" key="10">
    <source>
        <dbReference type="EMBL" id="KKR83856.1"/>
    </source>
</evidence>
<dbReference type="Gene3D" id="1.20.81.30">
    <property type="entry name" value="Type II secretion system (T2SS), domain F"/>
    <property type="match status" value="2"/>
</dbReference>
<name>A0A0G0U995_9BACT</name>
<keyword evidence="6 8" id="KW-1133">Transmembrane helix</keyword>
<evidence type="ECO:0000256" key="3">
    <source>
        <dbReference type="ARBA" id="ARBA00022475"/>
    </source>
</evidence>
<feature type="domain" description="Type II secretion system protein GspF" evidence="9">
    <location>
        <begin position="69"/>
        <end position="191"/>
    </location>
</feature>
<evidence type="ECO:0000256" key="8">
    <source>
        <dbReference type="SAM" id="Phobius"/>
    </source>
</evidence>
<keyword evidence="5 8" id="KW-0812">Transmembrane</keyword>
<keyword evidence="3" id="KW-1003">Cell membrane</keyword>